<gene>
    <name evidence="2" type="ordered locus">Tcur_1667</name>
</gene>
<dbReference type="PANTHER" id="PTHR36837:SF2">
    <property type="entry name" value="POLY(3-HYDROXYALKANOATE) POLYMERASE SUBUNIT PHAC"/>
    <property type="match status" value="1"/>
</dbReference>
<dbReference type="AlphaFoldDB" id="D1ABK7"/>
<keyword evidence="3" id="KW-1185">Reference proteome</keyword>
<dbReference type="InterPro" id="IPR051321">
    <property type="entry name" value="PHA/PHB_synthase"/>
</dbReference>
<dbReference type="eggNOG" id="COG2267">
    <property type="taxonomic scope" value="Bacteria"/>
</dbReference>
<reference evidence="2 3" key="1">
    <citation type="journal article" date="2011" name="Stand. Genomic Sci.">
        <title>Complete genome sequence of Thermomonospora curvata type strain (B9).</title>
        <authorList>
            <person name="Chertkov O."/>
            <person name="Sikorski J."/>
            <person name="Nolan M."/>
            <person name="Lapidus A."/>
            <person name="Lucas S."/>
            <person name="Del Rio T.G."/>
            <person name="Tice H."/>
            <person name="Cheng J.F."/>
            <person name="Goodwin L."/>
            <person name="Pitluck S."/>
            <person name="Liolios K."/>
            <person name="Ivanova N."/>
            <person name="Mavromatis K."/>
            <person name="Mikhailova N."/>
            <person name="Ovchinnikova G."/>
            <person name="Pati A."/>
            <person name="Chen A."/>
            <person name="Palaniappan K."/>
            <person name="Djao O.D."/>
            <person name="Land M."/>
            <person name="Hauser L."/>
            <person name="Chang Y.J."/>
            <person name="Jeffries C.D."/>
            <person name="Brettin T."/>
            <person name="Han C."/>
            <person name="Detter J.C."/>
            <person name="Rohde M."/>
            <person name="Goker M."/>
            <person name="Woyke T."/>
            <person name="Bristow J."/>
            <person name="Eisen J.A."/>
            <person name="Markowitz V."/>
            <person name="Hugenholtz P."/>
            <person name="Klenk H.P."/>
            <person name="Kyrpides N.C."/>
        </authorList>
    </citation>
    <scope>NUCLEOTIDE SEQUENCE [LARGE SCALE GENOMIC DNA]</scope>
    <source>
        <strain evidence="3">ATCC 19995 / DSM 43183 / JCM 3096 / KCTC 9072 / NBRC 15933 / NCIMB 10081 / Henssen B9</strain>
    </source>
</reference>
<evidence type="ECO:0000313" key="2">
    <source>
        <dbReference type="EMBL" id="ACY97243.1"/>
    </source>
</evidence>
<dbReference type="SUPFAM" id="SSF53474">
    <property type="entry name" value="alpha/beta-Hydrolases"/>
    <property type="match status" value="1"/>
</dbReference>
<dbReference type="Pfam" id="PF12697">
    <property type="entry name" value="Abhydrolase_6"/>
    <property type="match status" value="1"/>
</dbReference>
<dbReference type="EMBL" id="CP001738">
    <property type="protein sequence ID" value="ACY97243.1"/>
    <property type="molecule type" value="Genomic_DNA"/>
</dbReference>
<dbReference type="Proteomes" id="UP000001918">
    <property type="component" value="Chromosome"/>
</dbReference>
<protein>
    <submittedName>
        <fullName evidence="2">Alpha/beta hydrolase fold protein</fullName>
    </submittedName>
</protein>
<evidence type="ECO:0000313" key="3">
    <source>
        <dbReference type="Proteomes" id="UP000001918"/>
    </source>
</evidence>
<keyword evidence="2" id="KW-0378">Hydrolase</keyword>
<dbReference type="ESTHER" id="thecd-d1abk7">
    <property type="family name" value="PHA_synth_III_C"/>
</dbReference>
<dbReference type="InterPro" id="IPR029058">
    <property type="entry name" value="AB_hydrolase_fold"/>
</dbReference>
<dbReference type="Gene3D" id="3.40.50.1820">
    <property type="entry name" value="alpha/beta hydrolase"/>
    <property type="match status" value="1"/>
</dbReference>
<proteinExistence type="predicted"/>
<accession>D1ABK7</accession>
<evidence type="ECO:0000259" key="1">
    <source>
        <dbReference type="Pfam" id="PF12697"/>
    </source>
</evidence>
<dbReference type="GO" id="GO:0016787">
    <property type="term" value="F:hydrolase activity"/>
    <property type="evidence" value="ECO:0007669"/>
    <property type="project" value="UniProtKB-KW"/>
</dbReference>
<organism evidence="2 3">
    <name type="scientific">Thermomonospora curvata (strain ATCC 19995 / DSM 43183 / JCM 3096 / KCTC 9072 / NBRC 15933 / NCIMB 10081 / Henssen B9)</name>
    <dbReference type="NCBI Taxonomy" id="471852"/>
    <lineage>
        <taxon>Bacteria</taxon>
        <taxon>Bacillati</taxon>
        <taxon>Actinomycetota</taxon>
        <taxon>Actinomycetes</taxon>
        <taxon>Streptosporangiales</taxon>
        <taxon>Thermomonosporaceae</taxon>
        <taxon>Thermomonospora</taxon>
    </lineage>
</organism>
<dbReference type="KEGG" id="tcu:Tcur_1667"/>
<dbReference type="HOGENOM" id="CLU_035017_1_0_11"/>
<name>D1ABK7_THECD</name>
<dbReference type="STRING" id="471852.Tcur_1667"/>
<dbReference type="PANTHER" id="PTHR36837">
    <property type="entry name" value="POLY(3-HYDROXYALKANOATE) POLYMERASE SUBUNIT PHAC"/>
    <property type="match status" value="1"/>
</dbReference>
<feature type="domain" description="AB hydrolase-1" evidence="1">
    <location>
        <begin position="42"/>
        <end position="277"/>
    </location>
</feature>
<dbReference type="InterPro" id="IPR000073">
    <property type="entry name" value="AB_hydrolase_1"/>
</dbReference>
<sequence>MLLNGQLADLSPMPADRLGEGSGRAVLRYRFPEWLVPAGPPVLLVPSPGVPARCYDLRRGGSLVEHVVDAGRLTYLLEGPAGPADPRAGAAQWAGEILPSVIRRVSSDAGGQPVQLVGWSLGGTLALLTAAADPSLPIASVAAIAPATGAGLPGTVDQIIAAGHGLLRAYHVLARIDDRDHLAQREALDRFAAALRAHPGRGLTESYAAYLGAALAGEEELSIGGREVSLARIGVPVLAIAGDGDRIAPPRAVRDLTLSMVSSPRVRFEIASGDHLGVLTGGQARTTTWTYLDRWLDEGILRHGLRPHHQEEAAAM</sequence>